<comment type="similarity">
    <text evidence="1">Belongs to the RelB/DinJ antitoxin family.</text>
</comment>
<dbReference type="GO" id="GO:0006355">
    <property type="term" value="P:regulation of DNA-templated transcription"/>
    <property type="evidence" value="ECO:0007669"/>
    <property type="project" value="InterPro"/>
</dbReference>
<dbReference type="InterPro" id="IPR007337">
    <property type="entry name" value="RelB/DinJ"/>
</dbReference>
<dbReference type="Gene3D" id="1.10.1220.10">
    <property type="entry name" value="Met repressor-like"/>
    <property type="match status" value="1"/>
</dbReference>
<dbReference type="Pfam" id="PF04221">
    <property type="entry name" value="RelB"/>
    <property type="match status" value="1"/>
</dbReference>
<name>A0A6S6S352_9BACT</name>
<evidence type="ECO:0000256" key="2">
    <source>
        <dbReference type="ARBA" id="ARBA00022649"/>
    </source>
</evidence>
<keyword evidence="2" id="KW-1277">Toxin-antitoxin system</keyword>
<evidence type="ECO:0000313" key="3">
    <source>
        <dbReference type="EMBL" id="CAA6800687.1"/>
    </source>
</evidence>
<sequence length="95" mass="10877">MNAKEIKVQTSLRIDKDSLADAKEILNEVGMNFSEAVNIFTKMIVKHKGLPFEVKIPNNEQDELTQKLYRALEEVAQIENAEKKATKARDFLDEL</sequence>
<reference evidence="3" key="1">
    <citation type="submission" date="2020-01" db="EMBL/GenBank/DDBJ databases">
        <authorList>
            <person name="Meier V. D."/>
            <person name="Meier V D."/>
        </authorList>
    </citation>
    <scope>NUCLEOTIDE SEQUENCE</scope>
    <source>
        <strain evidence="3">HLG_WM_MAG_06</strain>
    </source>
</reference>
<dbReference type="PANTHER" id="PTHR38781:SF1">
    <property type="entry name" value="ANTITOXIN DINJ-RELATED"/>
    <property type="match status" value="1"/>
</dbReference>
<evidence type="ECO:0008006" key="4">
    <source>
        <dbReference type="Google" id="ProtNLM"/>
    </source>
</evidence>
<dbReference type="PANTHER" id="PTHR38781">
    <property type="entry name" value="ANTITOXIN DINJ-RELATED"/>
    <property type="match status" value="1"/>
</dbReference>
<dbReference type="GO" id="GO:0006351">
    <property type="term" value="P:DNA-templated transcription"/>
    <property type="evidence" value="ECO:0007669"/>
    <property type="project" value="TreeGrafter"/>
</dbReference>
<dbReference type="EMBL" id="CACVAP010000031">
    <property type="protein sequence ID" value="CAA6800687.1"/>
    <property type="molecule type" value="Genomic_DNA"/>
</dbReference>
<organism evidence="3">
    <name type="scientific">uncultured Sulfurovum sp</name>
    <dbReference type="NCBI Taxonomy" id="269237"/>
    <lineage>
        <taxon>Bacteria</taxon>
        <taxon>Pseudomonadati</taxon>
        <taxon>Campylobacterota</taxon>
        <taxon>Epsilonproteobacteria</taxon>
        <taxon>Campylobacterales</taxon>
        <taxon>Sulfurovaceae</taxon>
        <taxon>Sulfurovum</taxon>
        <taxon>environmental samples</taxon>
    </lineage>
</organism>
<gene>
    <name evidence="3" type="ORF">HELGO_WM12379</name>
</gene>
<dbReference type="NCBIfam" id="TIGR02384">
    <property type="entry name" value="RelB_DinJ"/>
    <property type="match status" value="1"/>
</dbReference>
<dbReference type="InterPro" id="IPR013321">
    <property type="entry name" value="Arc_rbn_hlx_hlx"/>
</dbReference>
<dbReference type="AlphaFoldDB" id="A0A6S6S352"/>
<evidence type="ECO:0000256" key="1">
    <source>
        <dbReference type="ARBA" id="ARBA00010562"/>
    </source>
</evidence>
<protein>
    <recommendedName>
        <fullName evidence="4">DNA-damage-inducible protein J</fullName>
    </recommendedName>
</protein>
<proteinExistence type="inferred from homology"/>
<accession>A0A6S6S352</accession>